<dbReference type="Gene3D" id="1.20.120.450">
    <property type="entry name" value="dinb family like domain"/>
    <property type="match status" value="1"/>
</dbReference>
<evidence type="ECO:0000313" key="3">
    <source>
        <dbReference type="Proteomes" id="UP000812277"/>
    </source>
</evidence>
<sequence length="168" mass="19373">MNEELDWLTPYREGLDKYTLEQLQDKPDAEQWSLGQLYNHLIHAALSMQVRSIEACAAAEEEQPLGKTEAGEGIFQLGDIPPVKIKVPGSPEYTPHNPQSKEELEKGLAAVEENYRKWSGAIADINPNCKVEHFALGWMNAQEWYSFMPMHFRHHLRQKRELEERLGM</sequence>
<organism evidence="2 3">
    <name type="scientific">Paenibacillus oenotherae</name>
    <dbReference type="NCBI Taxonomy" id="1435645"/>
    <lineage>
        <taxon>Bacteria</taxon>
        <taxon>Bacillati</taxon>
        <taxon>Bacillota</taxon>
        <taxon>Bacilli</taxon>
        <taxon>Bacillales</taxon>
        <taxon>Paenibacillaceae</taxon>
        <taxon>Paenibacillus</taxon>
    </lineage>
</organism>
<dbReference type="Proteomes" id="UP000812277">
    <property type="component" value="Unassembled WGS sequence"/>
</dbReference>
<reference evidence="2 3" key="1">
    <citation type="submission" date="2021-07" db="EMBL/GenBank/DDBJ databases">
        <title>Paenibacillus radiodurans sp. nov., isolated from the southeastern edge of Tengger Desert.</title>
        <authorList>
            <person name="Zhang G."/>
        </authorList>
    </citation>
    <scope>NUCLEOTIDE SEQUENCE [LARGE SCALE GENOMIC DNA]</scope>
    <source>
        <strain evidence="2 3">DT7-4</strain>
    </source>
</reference>
<dbReference type="InterPro" id="IPR034660">
    <property type="entry name" value="DinB/YfiT-like"/>
</dbReference>
<protein>
    <submittedName>
        <fullName evidence="2">DinB family protein</fullName>
    </submittedName>
</protein>
<proteinExistence type="predicted"/>
<dbReference type="RefSeq" id="WP_219872382.1">
    <property type="nucleotide sequence ID" value="NZ_JAHZIJ010000005.1"/>
</dbReference>
<dbReference type="Pfam" id="PF12867">
    <property type="entry name" value="DinB_2"/>
    <property type="match status" value="1"/>
</dbReference>
<evidence type="ECO:0000259" key="1">
    <source>
        <dbReference type="Pfam" id="PF12867"/>
    </source>
</evidence>
<keyword evidence="3" id="KW-1185">Reference proteome</keyword>
<accession>A0ABS7D5G3</accession>
<dbReference type="EMBL" id="JAHZIJ010000005">
    <property type="protein sequence ID" value="MBW7475150.1"/>
    <property type="molecule type" value="Genomic_DNA"/>
</dbReference>
<comment type="caution">
    <text evidence="2">The sequence shown here is derived from an EMBL/GenBank/DDBJ whole genome shotgun (WGS) entry which is preliminary data.</text>
</comment>
<gene>
    <name evidence="2" type="ORF">K0T92_10360</name>
</gene>
<dbReference type="SUPFAM" id="SSF109854">
    <property type="entry name" value="DinB/YfiT-like putative metalloenzymes"/>
    <property type="match status" value="1"/>
</dbReference>
<feature type="domain" description="DinB-like" evidence="1">
    <location>
        <begin position="15"/>
        <end position="158"/>
    </location>
</feature>
<evidence type="ECO:0000313" key="2">
    <source>
        <dbReference type="EMBL" id="MBW7475150.1"/>
    </source>
</evidence>
<name>A0ABS7D5G3_9BACL</name>
<dbReference type="InterPro" id="IPR024775">
    <property type="entry name" value="DinB-like"/>
</dbReference>